<evidence type="ECO:0000313" key="8">
    <source>
        <dbReference type="EMBL" id="OGM01210.1"/>
    </source>
</evidence>
<dbReference type="CDD" id="cd06171">
    <property type="entry name" value="Sigma70_r4"/>
    <property type="match status" value="1"/>
</dbReference>
<dbReference type="Gene3D" id="1.10.1740.10">
    <property type="match status" value="1"/>
</dbReference>
<dbReference type="GO" id="GO:0016987">
    <property type="term" value="F:sigma factor activity"/>
    <property type="evidence" value="ECO:0007669"/>
    <property type="project" value="UniProtKB-KW"/>
</dbReference>
<evidence type="ECO:0000256" key="3">
    <source>
        <dbReference type="ARBA" id="ARBA00023082"/>
    </source>
</evidence>
<dbReference type="InterPro" id="IPR013325">
    <property type="entry name" value="RNA_pol_sigma_r2"/>
</dbReference>
<feature type="domain" description="RNA polymerase sigma-70 region 2" evidence="6">
    <location>
        <begin position="30"/>
        <end position="92"/>
    </location>
</feature>
<dbReference type="Pfam" id="PF08281">
    <property type="entry name" value="Sigma70_r4_2"/>
    <property type="match status" value="1"/>
</dbReference>
<evidence type="ECO:0000256" key="4">
    <source>
        <dbReference type="ARBA" id="ARBA00023125"/>
    </source>
</evidence>
<evidence type="ECO:0008006" key="10">
    <source>
        <dbReference type="Google" id="ProtNLM"/>
    </source>
</evidence>
<dbReference type="InterPro" id="IPR007627">
    <property type="entry name" value="RNA_pol_sigma70_r2"/>
</dbReference>
<name>A0A1F7WEK0_9BACT</name>
<dbReference type="InterPro" id="IPR013249">
    <property type="entry name" value="RNA_pol_sigma70_r4_t2"/>
</dbReference>
<gene>
    <name evidence="8" type="ORF">A2480_01595</name>
</gene>
<evidence type="ECO:0000259" key="6">
    <source>
        <dbReference type="Pfam" id="PF04542"/>
    </source>
</evidence>
<reference evidence="8 9" key="1">
    <citation type="journal article" date="2016" name="Nat. Commun.">
        <title>Thousands of microbial genomes shed light on interconnected biogeochemical processes in an aquifer system.</title>
        <authorList>
            <person name="Anantharaman K."/>
            <person name="Brown C.T."/>
            <person name="Hug L.A."/>
            <person name="Sharon I."/>
            <person name="Castelle C.J."/>
            <person name="Probst A.J."/>
            <person name="Thomas B.C."/>
            <person name="Singh A."/>
            <person name="Wilkins M.J."/>
            <person name="Karaoz U."/>
            <person name="Brodie E.L."/>
            <person name="Williams K.H."/>
            <person name="Hubbard S.S."/>
            <person name="Banfield J.F."/>
        </authorList>
    </citation>
    <scope>NUCLEOTIDE SEQUENCE [LARGE SCALE GENOMIC DNA]</scope>
</reference>
<keyword evidence="3" id="KW-0731">Sigma factor</keyword>
<accession>A0A1F7WEK0</accession>
<sequence length="202" mass="23245">MNGRILKEKFLLFRIRAKKDSEAFGEIYDFYVSRVYRFIYFKVPSAEVAEDLTSETFLKAWRYLMEKRDVPHLQALLYSVARSVVIDWYRSTACERCDVSLDEAIATDEPADMVSEQLARAVDSKLDMVRVAERLRGLKDDYREVVVMKYLDGMSNREIASALGKSASHVRVMAHRAVKALGESFDSNDTEHDQKVAADNKR</sequence>
<dbReference type="InterPro" id="IPR039425">
    <property type="entry name" value="RNA_pol_sigma-70-like"/>
</dbReference>
<dbReference type="Gene3D" id="1.10.10.10">
    <property type="entry name" value="Winged helix-like DNA-binding domain superfamily/Winged helix DNA-binding domain"/>
    <property type="match status" value="1"/>
</dbReference>
<keyword evidence="5" id="KW-0804">Transcription</keyword>
<dbReference type="Pfam" id="PF04542">
    <property type="entry name" value="Sigma70_r2"/>
    <property type="match status" value="1"/>
</dbReference>
<dbReference type="GO" id="GO:0006352">
    <property type="term" value="P:DNA-templated transcription initiation"/>
    <property type="evidence" value="ECO:0007669"/>
    <property type="project" value="InterPro"/>
</dbReference>
<keyword evidence="4" id="KW-0238">DNA-binding</keyword>
<evidence type="ECO:0000256" key="1">
    <source>
        <dbReference type="ARBA" id="ARBA00010641"/>
    </source>
</evidence>
<keyword evidence="2" id="KW-0805">Transcription regulation</keyword>
<evidence type="ECO:0000256" key="2">
    <source>
        <dbReference type="ARBA" id="ARBA00023015"/>
    </source>
</evidence>
<feature type="domain" description="RNA polymerase sigma factor 70 region 4 type 2" evidence="7">
    <location>
        <begin position="130"/>
        <end position="181"/>
    </location>
</feature>
<dbReference type="STRING" id="1802424.A2480_01595"/>
<dbReference type="GO" id="GO:0003677">
    <property type="term" value="F:DNA binding"/>
    <property type="evidence" value="ECO:0007669"/>
    <property type="project" value="UniProtKB-KW"/>
</dbReference>
<dbReference type="PANTHER" id="PTHR43133">
    <property type="entry name" value="RNA POLYMERASE ECF-TYPE SIGMA FACTO"/>
    <property type="match status" value="1"/>
</dbReference>
<comment type="caution">
    <text evidence="8">The sequence shown here is derived from an EMBL/GenBank/DDBJ whole genome shotgun (WGS) entry which is preliminary data.</text>
</comment>
<dbReference type="NCBIfam" id="TIGR02937">
    <property type="entry name" value="sigma70-ECF"/>
    <property type="match status" value="1"/>
</dbReference>
<evidence type="ECO:0000313" key="9">
    <source>
        <dbReference type="Proteomes" id="UP000176988"/>
    </source>
</evidence>
<dbReference type="Proteomes" id="UP000176988">
    <property type="component" value="Unassembled WGS sequence"/>
</dbReference>
<dbReference type="PANTHER" id="PTHR43133:SF52">
    <property type="entry name" value="ECF RNA POLYMERASE SIGMA FACTOR SIGL"/>
    <property type="match status" value="1"/>
</dbReference>
<protein>
    <recommendedName>
        <fullName evidence="10">RNA polymerase sigma factor 70 region 4 type 2 domain-containing protein</fullName>
    </recommendedName>
</protein>
<dbReference type="EMBL" id="MGFG01000010">
    <property type="protein sequence ID" value="OGM01210.1"/>
    <property type="molecule type" value="Genomic_DNA"/>
</dbReference>
<proteinExistence type="inferred from homology"/>
<dbReference type="InterPro" id="IPR036388">
    <property type="entry name" value="WH-like_DNA-bd_sf"/>
</dbReference>
<organism evidence="8 9">
    <name type="scientific">Candidatus Uhrbacteria bacterium RIFOXYC2_FULL_47_19</name>
    <dbReference type="NCBI Taxonomy" id="1802424"/>
    <lineage>
        <taxon>Bacteria</taxon>
        <taxon>Candidatus Uhriibacteriota</taxon>
    </lineage>
</organism>
<dbReference type="AlphaFoldDB" id="A0A1F7WEK0"/>
<dbReference type="InterPro" id="IPR014284">
    <property type="entry name" value="RNA_pol_sigma-70_dom"/>
</dbReference>
<dbReference type="SUPFAM" id="SSF88659">
    <property type="entry name" value="Sigma3 and sigma4 domains of RNA polymerase sigma factors"/>
    <property type="match status" value="1"/>
</dbReference>
<dbReference type="InterPro" id="IPR013324">
    <property type="entry name" value="RNA_pol_sigma_r3/r4-like"/>
</dbReference>
<evidence type="ECO:0000256" key="5">
    <source>
        <dbReference type="ARBA" id="ARBA00023163"/>
    </source>
</evidence>
<dbReference type="SUPFAM" id="SSF88946">
    <property type="entry name" value="Sigma2 domain of RNA polymerase sigma factors"/>
    <property type="match status" value="1"/>
</dbReference>
<evidence type="ECO:0000259" key="7">
    <source>
        <dbReference type="Pfam" id="PF08281"/>
    </source>
</evidence>
<comment type="similarity">
    <text evidence="1">Belongs to the sigma-70 factor family. ECF subfamily.</text>
</comment>